<dbReference type="InterPro" id="IPR013784">
    <property type="entry name" value="Carb-bd-like_fold"/>
</dbReference>
<evidence type="ECO:0000313" key="2">
    <source>
        <dbReference type="EMBL" id="SEA42743.1"/>
    </source>
</evidence>
<feature type="chain" id="PRO_5011748188" description="Carboxypeptidase regulatory-like domain-containing protein" evidence="1">
    <location>
        <begin position="25"/>
        <end position="172"/>
    </location>
</feature>
<gene>
    <name evidence="2" type="ORF">SAMN05660909_01862</name>
</gene>
<keyword evidence="3" id="KW-1185">Reference proteome</keyword>
<dbReference type="STRING" id="408074.SAMN05660909_01862"/>
<dbReference type="Gene3D" id="2.60.40.1120">
    <property type="entry name" value="Carboxypeptidase-like, regulatory domain"/>
    <property type="match status" value="1"/>
</dbReference>
<dbReference type="GO" id="GO:0030246">
    <property type="term" value="F:carbohydrate binding"/>
    <property type="evidence" value="ECO:0007669"/>
    <property type="project" value="InterPro"/>
</dbReference>
<evidence type="ECO:0000256" key="1">
    <source>
        <dbReference type="SAM" id="SignalP"/>
    </source>
</evidence>
<keyword evidence="1" id="KW-0732">Signal</keyword>
<dbReference type="AlphaFoldDB" id="A0A1H4B3J8"/>
<proteinExistence type="predicted"/>
<feature type="signal peptide" evidence="1">
    <location>
        <begin position="1"/>
        <end position="24"/>
    </location>
</feature>
<reference evidence="3" key="1">
    <citation type="submission" date="2016-10" db="EMBL/GenBank/DDBJ databases">
        <authorList>
            <person name="Varghese N."/>
            <person name="Submissions S."/>
        </authorList>
    </citation>
    <scope>NUCLEOTIDE SEQUENCE [LARGE SCALE GENOMIC DNA]</scope>
    <source>
        <strain evidence="3">DSM 23920</strain>
    </source>
</reference>
<dbReference type="Proteomes" id="UP000199656">
    <property type="component" value="Unassembled WGS sequence"/>
</dbReference>
<dbReference type="SUPFAM" id="SSF49452">
    <property type="entry name" value="Starch-binding domain-like"/>
    <property type="match status" value="1"/>
</dbReference>
<dbReference type="OrthoDB" id="676304at2"/>
<evidence type="ECO:0008006" key="4">
    <source>
        <dbReference type="Google" id="ProtNLM"/>
    </source>
</evidence>
<dbReference type="RefSeq" id="WP_089760931.1">
    <property type="nucleotide sequence ID" value="NZ_BKAT01000024.1"/>
</dbReference>
<accession>A0A1H4B3J8</accession>
<dbReference type="EMBL" id="FNRL01000007">
    <property type="protein sequence ID" value="SEA42743.1"/>
    <property type="molecule type" value="Genomic_DNA"/>
</dbReference>
<protein>
    <recommendedName>
        <fullName evidence="4">Carboxypeptidase regulatory-like domain-containing protein</fullName>
    </recommendedName>
</protein>
<organism evidence="2 3">
    <name type="scientific">Chitinophaga terrae</name>
    <name type="common">ex Kim and Jung 2007</name>
    <dbReference type="NCBI Taxonomy" id="408074"/>
    <lineage>
        <taxon>Bacteria</taxon>
        <taxon>Pseudomonadati</taxon>
        <taxon>Bacteroidota</taxon>
        <taxon>Chitinophagia</taxon>
        <taxon>Chitinophagales</taxon>
        <taxon>Chitinophagaceae</taxon>
        <taxon>Chitinophaga</taxon>
    </lineage>
</organism>
<name>A0A1H4B3J8_9BACT</name>
<sequence>MKKSIVGTLALAAMVIGFSAFKSADAKVSTVAADSAAAYVADTAAMVADTAAMVDTAAIIDTAAIKGADTAAVNLTLAQDSLKNDTAAAVAEAGTITGKIVPADGASEVEAVNGDEKLKGAVSNGAFTIPAAKSGNYTVTILGKSPYKNAVIKDVKVEEGKATDLGEIKLEQ</sequence>
<evidence type="ECO:0000313" key="3">
    <source>
        <dbReference type="Proteomes" id="UP000199656"/>
    </source>
</evidence>